<dbReference type="AlphaFoldDB" id="A0A1M7YFG6"/>
<evidence type="ECO:0000313" key="3">
    <source>
        <dbReference type="EMBL" id="SHO51353.1"/>
    </source>
</evidence>
<evidence type="ECO:0000313" key="4">
    <source>
        <dbReference type="Proteomes" id="UP000184603"/>
    </source>
</evidence>
<dbReference type="STRING" id="1121416.SAMN02745220_03974"/>
<accession>A0A1M7YFG6</accession>
<keyword evidence="4" id="KW-1185">Reference proteome</keyword>
<keyword evidence="1" id="KW-0175">Coiled coil</keyword>
<reference evidence="3 4" key="1">
    <citation type="submission" date="2016-12" db="EMBL/GenBank/DDBJ databases">
        <authorList>
            <person name="Song W.-J."/>
            <person name="Kurnit D.M."/>
        </authorList>
    </citation>
    <scope>NUCLEOTIDE SEQUENCE [LARGE SCALE GENOMIC DNA]</scope>
    <source>
        <strain evidence="3 4">DSM 18488</strain>
    </source>
</reference>
<organism evidence="3 4">
    <name type="scientific">Desulfopila aestuarii DSM 18488</name>
    <dbReference type="NCBI Taxonomy" id="1121416"/>
    <lineage>
        <taxon>Bacteria</taxon>
        <taxon>Pseudomonadati</taxon>
        <taxon>Thermodesulfobacteriota</taxon>
        <taxon>Desulfobulbia</taxon>
        <taxon>Desulfobulbales</taxon>
        <taxon>Desulfocapsaceae</taxon>
        <taxon>Desulfopila</taxon>
    </lineage>
</organism>
<name>A0A1M7YFG6_9BACT</name>
<dbReference type="Proteomes" id="UP000184603">
    <property type="component" value="Unassembled WGS sequence"/>
</dbReference>
<proteinExistence type="predicted"/>
<dbReference type="InterPro" id="IPR027367">
    <property type="entry name" value="Gly-zipper_YMGG"/>
</dbReference>
<sequence length="215" mass="23056">MMKTMRMVVLVLLICSLIPGCAGMSDQGRTKAEGTAIGAVAGGLLGLVIGGEKGAAIGAAAGAGLGFLVGNEVAKRKQAYANTEDFLDAEIASTQEFNKTAIAYNKQLTKEIASLEKESTSLRAKYDKGKVDKKALAAKKNDLEKQLADNAKLEKTLSEELEVQNAILAQERKDRPADDKYIARLEKEVNTLQKNLETLRDGSTQLASIDQRLSV</sequence>
<dbReference type="OrthoDB" id="5471153at2"/>
<evidence type="ECO:0000259" key="2">
    <source>
        <dbReference type="Pfam" id="PF13441"/>
    </source>
</evidence>
<evidence type="ECO:0000256" key="1">
    <source>
        <dbReference type="SAM" id="Coils"/>
    </source>
</evidence>
<feature type="coiled-coil region" evidence="1">
    <location>
        <begin position="98"/>
        <end position="202"/>
    </location>
</feature>
<feature type="domain" description="YMGG-like Gly-zipper" evidence="2">
    <location>
        <begin position="32"/>
        <end position="71"/>
    </location>
</feature>
<gene>
    <name evidence="3" type="ORF">SAMN02745220_03974</name>
</gene>
<dbReference type="EMBL" id="FRFE01000024">
    <property type="protein sequence ID" value="SHO51353.1"/>
    <property type="molecule type" value="Genomic_DNA"/>
</dbReference>
<protein>
    <submittedName>
        <fullName evidence="3">YMGG-like Gly-zipper</fullName>
    </submittedName>
</protein>
<dbReference type="Pfam" id="PF13441">
    <property type="entry name" value="Gly-zipper_YMGG"/>
    <property type="match status" value="1"/>
</dbReference>
<dbReference type="RefSeq" id="WP_084554235.1">
    <property type="nucleotide sequence ID" value="NZ_FRFE01000024.1"/>
</dbReference>